<organism evidence="3 4">
    <name type="scientific">Saccharopolyspora rosea</name>
    <dbReference type="NCBI Taxonomy" id="524884"/>
    <lineage>
        <taxon>Bacteria</taxon>
        <taxon>Bacillati</taxon>
        <taxon>Actinomycetota</taxon>
        <taxon>Actinomycetes</taxon>
        <taxon>Pseudonocardiales</taxon>
        <taxon>Pseudonocardiaceae</taxon>
        <taxon>Saccharopolyspora</taxon>
    </lineage>
</organism>
<comment type="caution">
    <text evidence="3">The sequence shown here is derived from an EMBL/GenBank/DDBJ whole genome shotgun (WGS) entry which is preliminary data.</text>
</comment>
<feature type="compositionally biased region" description="Polar residues" evidence="1">
    <location>
        <begin position="183"/>
        <end position="197"/>
    </location>
</feature>
<sequence length="214" mass="22877">MADDGAHEPEEQGAQEQGPRQGRIRYQDPETTQAREPTLAEQRARIAAEKRREEQRQAELAAAERKSQTRRRVMIGGGATVGVVALVAALYSASEVSNQANAVSRYCGADQHGQATVQSDQFCDEHYVTTHGGHVDHHTGMFFMPIVLPGGGFGGFQSYRYGYTDPGAPPPRVGQTVPHANYSKPSGSTIKDSTGKTVQRGGFGISSKSGSSGS</sequence>
<feature type="compositionally biased region" description="Basic and acidic residues" evidence="1">
    <location>
        <begin position="42"/>
        <end position="53"/>
    </location>
</feature>
<evidence type="ECO:0000256" key="1">
    <source>
        <dbReference type="SAM" id="MobiDB-lite"/>
    </source>
</evidence>
<gene>
    <name evidence="3" type="ORF">ACFQ16_28075</name>
</gene>
<keyword evidence="2" id="KW-0472">Membrane</keyword>
<dbReference type="Proteomes" id="UP001597018">
    <property type="component" value="Unassembled WGS sequence"/>
</dbReference>
<feature type="region of interest" description="Disordered" evidence="1">
    <location>
        <begin position="166"/>
        <end position="214"/>
    </location>
</feature>
<feature type="transmembrane region" description="Helical" evidence="2">
    <location>
        <begin position="73"/>
        <end position="93"/>
    </location>
</feature>
<dbReference type="RefSeq" id="WP_263250382.1">
    <property type="nucleotide sequence ID" value="NZ_BAABLT010000018.1"/>
</dbReference>
<evidence type="ECO:0000313" key="4">
    <source>
        <dbReference type="Proteomes" id="UP001597018"/>
    </source>
</evidence>
<accession>A0ABW3FYZ6</accession>
<dbReference type="EMBL" id="JBHTIW010000038">
    <property type="protein sequence ID" value="MFD0923619.1"/>
    <property type="molecule type" value="Genomic_DNA"/>
</dbReference>
<reference evidence="4" key="1">
    <citation type="journal article" date="2019" name="Int. J. Syst. Evol. Microbiol.">
        <title>The Global Catalogue of Microorganisms (GCM) 10K type strain sequencing project: providing services to taxonomists for standard genome sequencing and annotation.</title>
        <authorList>
            <consortium name="The Broad Institute Genomics Platform"/>
            <consortium name="The Broad Institute Genome Sequencing Center for Infectious Disease"/>
            <person name="Wu L."/>
            <person name="Ma J."/>
        </authorList>
    </citation>
    <scope>NUCLEOTIDE SEQUENCE [LARGE SCALE GENOMIC DNA]</scope>
    <source>
        <strain evidence="4">CCUG 56401</strain>
    </source>
</reference>
<feature type="region of interest" description="Disordered" evidence="1">
    <location>
        <begin position="1"/>
        <end position="53"/>
    </location>
</feature>
<evidence type="ECO:0000256" key="2">
    <source>
        <dbReference type="SAM" id="Phobius"/>
    </source>
</evidence>
<feature type="compositionally biased region" description="Low complexity" evidence="1">
    <location>
        <begin position="205"/>
        <end position="214"/>
    </location>
</feature>
<name>A0ABW3FYZ6_9PSEU</name>
<keyword evidence="4" id="KW-1185">Reference proteome</keyword>
<proteinExistence type="predicted"/>
<keyword evidence="2" id="KW-1133">Transmembrane helix</keyword>
<feature type="compositionally biased region" description="Low complexity" evidence="1">
    <location>
        <begin position="12"/>
        <end position="21"/>
    </location>
</feature>
<feature type="compositionally biased region" description="Basic and acidic residues" evidence="1">
    <location>
        <begin position="1"/>
        <end position="10"/>
    </location>
</feature>
<evidence type="ECO:0000313" key="3">
    <source>
        <dbReference type="EMBL" id="MFD0923619.1"/>
    </source>
</evidence>
<keyword evidence="2" id="KW-0812">Transmembrane</keyword>
<protein>
    <submittedName>
        <fullName evidence="3">Uncharacterized protein</fullName>
    </submittedName>
</protein>